<evidence type="ECO:0000259" key="1">
    <source>
        <dbReference type="PROSITE" id="PS50011"/>
    </source>
</evidence>
<dbReference type="Proteomes" id="UP000603453">
    <property type="component" value="Unassembled WGS sequence"/>
</dbReference>
<name>A0A8H7RQC3_9FUNG</name>
<dbReference type="GO" id="GO:0005524">
    <property type="term" value="F:ATP binding"/>
    <property type="evidence" value="ECO:0007669"/>
    <property type="project" value="InterPro"/>
</dbReference>
<keyword evidence="3" id="KW-1185">Reference proteome</keyword>
<reference evidence="2" key="1">
    <citation type="submission" date="2020-12" db="EMBL/GenBank/DDBJ databases">
        <title>Metabolic potential, ecology and presence of endohyphal bacteria is reflected in genomic diversity of Mucoromycotina.</title>
        <authorList>
            <person name="Muszewska A."/>
            <person name="Okrasinska A."/>
            <person name="Steczkiewicz K."/>
            <person name="Drgas O."/>
            <person name="Orlowska M."/>
            <person name="Perlinska-Lenart U."/>
            <person name="Aleksandrzak-Piekarczyk T."/>
            <person name="Szatraj K."/>
            <person name="Zielenkiewicz U."/>
            <person name="Pilsyk S."/>
            <person name="Malc E."/>
            <person name="Mieczkowski P."/>
            <person name="Kruszewska J.S."/>
            <person name="Biernat P."/>
            <person name="Pawlowska J."/>
        </authorList>
    </citation>
    <scope>NUCLEOTIDE SEQUENCE</scope>
    <source>
        <strain evidence="2">WA0000017839</strain>
    </source>
</reference>
<proteinExistence type="predicted"/>
<feature type="domain" description="Protein kinase" evidence="1">
    <location>
        <begin position="322"/>
        <end position="597"/>
    </location>
</feature>
<protein>
    <recommendedName>
        <fullName evidence="1">Protein kinase domain-containing protein</fullName>
    </recommendedName>
</protein>
<dbReference type="Gene3D" id="1.10.510.10">
    <property type="entry name" value="Transferase(Phosphotransferase) domain 1"/>
    <property type="match status" value="1"/>
</dbReference>
<dbReference type="AlphaFoldDB" id="A0A8H7RQC3"/>
<organism evidence="2 3">
    <name type="scientific">Mucor saturninus</name>
    <dbReference type="NCBI Taxonomy" id="64648"/>
    <lineage>
        <taxon>Eukaryota</taxon>
        <taxon>Fungi</taxon>
        <taxon>Fungi incertae sedis</taxon>
        <taxon>Mucoromycota</taxon>
        <taxon>Mucoromycotina</taxon>
        <taxon>Mucoromycetes</taxon>
        <taxon>Mucorales</taxon>
        <taxon>Mucorineae</taxon>
        <taxon>Mucoraceae</taxon>
        <taxon>Mucor</taxon>
    </lineage>
</organism>
<dbReference type="SUPFAM" id="SSF56112">
    <property type="entry name" value="Protein kinase-like (PK-like)"/>
    <property type="match status" value="1"/>
</dbReference>
<evidence type="ECO:0000313" key="2">
    <source>
        <dbReference type="EMBL" id="KAG2213916.1"/>
    </source>
</evidence>
<evidence type="ECO:0000313" key="3">
    <source>
        <dbReference type="Proteomes" id="UP000603453"/>
    </source>
</evidence>
<comment type="caution">
    <text evidence="2">The sequence shown here is derived from an EMBL/GenBank/DDBJ whole genome shotgun (WGS) entry which is preliminary data.</text>
</comment>
<dbReference type="PROSITE" id="PS50011">
    <property type="entry name" value="PROTEIN_KINASE_DOM"/>
    <property type="match status" value="1"/>
</dbReference>
<dbReference type="InterPro" id="IPR000719">
    <property type="entry name" value="Prot_kinase_dom"/>
</dbReference>
<sequence>MPSSLCGGTTEENLELALYSAEFDNVSHNFTFQELPDPTNGLLNNSNTVILPIDHWTGLQGCVMVGYGKSSFGVACPDEPSVKVLNNVSSGISTTRNLYTANDSHLYQLTTEGLKSFSVTTGDKLSSIAISNSSSAVYKFQKPNIIDSNAVWKITTSEDLSQALFYNSGPSFQLIKLDKESATANIIDTSFNNLSSNSIALFQNSSLVILNRAAYQTVPINQVIPTSSAGSNLPTSAPTSSVGAISMSTSDKIDPAVAGGFTMLAAMNVEETVPSQPGTVKSSDIPPVYANNIIRRPSFKAQLIPTNIGEADPKNTKYSSIFNNRCQLLPNVIGEVSSNPQHQNKVYIRKCSFQGKSALIHYFKGSDGERKFENAIQALQFPLLKPRNNRIVEYFDAVQLKKPTSADNGFKFIMITSFYEPSQSLASLYRFKDEQIVDVLDETFIVYTVYSLLLAVRDLHAAGYVHRGLSEHSFYAESTAPTTDWILADFDEAGLVSVTYNVPPSKCEYYDTLYDGKTYEYASDIFALGILLFKVISGGQSINLGTNSDYSDRIEQHIQGKEFSNQYRSLLNSTLCNSPYTIRLTAQQLVELWESRFDFGNIP</sequence>
<accession>A0A8H7RQC3</accession>
<dbReference type="SMART" id="SM00220">
    <property type="entry name" value="S_TKc"/>
    <property type="match status" value="1"/>
</dbReference>
<dbReference type="EMBL" id="JAEPRD010000002">
    <property type="protein sequence ID" value="KAG2213916.1"/>
    <property type="molecule type" value="Genomic_DNA"/>
</dbReference>
<dbReference type="InterPro" id="IPR011009">
    <property type="entry name" value="Kinase-like_dom_sf"/>
</dbReference>
<gene>
    <name evidence="2" type="ORF">INT47_001185</name>
</gene>
<dbReference type="OrthoDB" id="2260755at2759"/>
<dbReference type="GO" id="GO:0004672">
    <property type="term" value="F:protein kinase activity"/>
    <property type="evidence" value="ECO:0007669"/>
    <property type="project" value="InterPro"/>
</dbReference>